<protein>
    <submittedName>
        <fullName evidence="2">Uncharacterized protein</fullName>
    </submittedName>
</protein>
<reference evidence="2 3" key="1">
    <citation type="journal article" date="2008" name="Proc. Natl. Acad. Sci. U.S.A.">
        <title>Niche adaptation and genome expansion in the chlorophyll d-producing cyanobacterium Acaryochloris marina.</title>
        <authorList>
            <person name="Swingley W.D."/>
            <person name="Chen M."/>
            <person name="Cheung P.C."/>
            <person name="Conrad A.L."/>
            <person name="Dejesa L.C."/>
            <person name="Hao J."/>
            <person name="Honchak B.M."/>
            <person name="Karbach L.E."/>
            <person name="Kurdoglu A."/>
            <person name="Lahiri S."/>
            <person name="Mastrian S.D."/>
            <person name="Miyashita H."/>
            <person name="Page L."/>
            <person name="Ramakrishna P."/>
            <person name="Satoh S."/>
            <person name="Sattley W.M."/>
            <person name="Shimada Y."/>
            <person name="Taylor H.L."/>
            <person name="Tomo T."/>
            <person name="Tsuchiya T."/>
            <person name="Wang Z.T."/>
            <person name="Raymond J."/>
            <person name="Mimuro M."/>
            <person name="Blankenship R.E."/>
            <person name="Touchman J.W."/>
        </authorList>
    </citation>
    <scope>NUCLEOTIDE SEQUENCE [LARGE SCALE GENOMIC DNA]</scope>
    <source>
        <strain evidence="3">MBIC 11017</strain>
    </source>
</reference>
<feature type="transmembrane region" description="Helical" evidence="1">
    <location>
        <begin position="46"/>
        <end position="65"/>
    </location>
</feature>
<gene>
    <name evidence="2" type="ordered locus">AM1_4847</name>
</gene>
<evidence type="ECO:0000313" key="2">
    <source>
        <dbReference type="EMBL" id="ABW29818.1"/>
    </source>
</evidence>
<keyword evidence="1" id="KW-0812">Transmembrane</keyword>
<dbReference type="HOGENOM" id="CLU_815854_0_0_3"/>
<evidence type="ECO:0000313" key="3">
    <source>
        <dbReference type="Proteomes" id="UP000000268"/>
    </source>
</evidence>
<keyword evidence="1" id="KW-1133">Transmembrane helix</keyword>
<feature type="transmembrane region" description="Helical" evidence="1">
    <location>
        <begin position="6"/>
        <end position="25"/>
    </location>
</feature>
<dbReference type="Proteomes" id="UP000000268">
    <property type="component" value="Chromosome"/>
</dbReference>
<name>B0C3I4_ACAM1</name>
<dbReference type="EMBL" id="CP000828">
    <property type="protein sequence ID" value="ABW29818.1"/>
    <property type="molecule type" value="Genomic_DNA"/>
</dbReference>
<keyword evidence="1" id="KW-0472">Membrane</keyword>
<accession>B0C3I4</accession>
<evidence type="ECO:0000256" key="1">
    <source>
        <dbReference type="SAM" id="Phobius"/>
    </source>
</evidence>
<dbReference type="AlphaFoldDB" id="B0C3I4"/>
<organism evidence="2 3">
    <name type="scientific">Acaryochloris marina (strain MBIC 11017)</name>
    <dbReference type="NCBI Taxonomy" id="329726"/>
    <lineage>
        <taxon>Bacteria</taxon>
        <taxon>Bacillati</taxon>
        <taxon>Cyanobacteriota</taxon>
        <taxon>Cyanophyceae</taxon>
        <taxon>Acaryochloridales</taxon>
        <taxon>Acaryochloridaceae</taxon>
        <taxon>Acaryochloris</taxon>
    </lineage>
</organism>
<proteinExistence type="predicted"/>
<dbReference type="KEGG" id="amr:AM1_4847"/>
<keyword evidence="3" id="KW-1185">Reference proteome</keyword>
<dbReference type="eggNOG" id="ENOG5033T05">
    <property type="taxonomic scope" value="Bacteria"/>
</dbReference>
<sequence>MSLGLLISGEWLGFIITLLAVIIVAPPIQDRLNQRLPWLKSRFLKIFLAVIILFIALGITGGKLVRFTNVAVCKSPVDGQCKKHEIAFLEETQTLTVRAKLRKGKTANQVKATLDYWPEPDQESEVFSNVYDVPKGKREVALQLDQVDLQPGTYRVTLTPEGIGNQKPLSEEQIFSVWTDPKDVSKRNEGDIEDAGLNNSVSSIKICEGSSDAEEPCAEDLSELSTEIKTLAFTAKLPSIANVQFRGDSEITYILRYLGKTKDDKIPPIQVFRETNELDRKVGTFTLGITPSKKKFRPGEYELITSLEARSSRPIRKLFRLK</sequence>
<dbReference type="OrthoDB" id="569915at2"/>